<evidence type="ECO:0000256" key="9">
    <source>
        <dbReference type="ARBA" id="ARBA00023242"/>
    </source>
</evidence>
<reference evidence="13" key="1">
    <citation type="submission" date="2024-12" db="UniProtKB">
        <authorList>
            <consortium name="RefSeq"/>
        </authorList>
    </citation>
    <scope>IDENTIFICATION</scope>
    <source>
        <strain evidence="13">Tuebingen</strain>
    </source>
</reference>
<dbReference type="GO" id="GO:0032798">
    <property type="term" value="C:Swi5-Sfr1 complex"/>
    <property type="evidence" value="ECO:0007669"/>
    <property type="project" value="InterPro"/>
</dbReference>
<evidence type="ECO:0000256" key="3">
    <source>
        <dbReference type="ARBA" id="ARBA00014688"/>
    </source>
</evidence>
<dbReference type="InterPro" id="IPR042429">
    <property type="entry name" value="SFR1"/>
</dbReference>
<dbReference type="AGR" id="ZFIN:ZDB-GENE-070410-27"/>
<dbReference type="InterPro" id="IPR018468">
    <property type="entry name" value="SFR1/Mei5"/>
</dbReference>
<evidence type="ECO:0000313" key="12">
    <source>
        <dbReference type="Proteomes" id="UP000000437"/>
    </source>
</evidence>
<evidence type="ECO:0000256" key="7">
    <source>
        <dbReference type="ARBA" id="ARBA00023163"/>
    </source>
</evidence>
<gene>
    <name evidence="13 14" type="primary">sfr1</name>
    <name evidence="13" type="synonym">meir5</name>
    <name evidence="13" type="synonym">zgc:162162</name>
</gene>
<evidence type="ECO:0000256" key="6">
    <source>
        <dbReference type="ARBA" id="ARBA00023054"/>
    </source>
</evidence>
<dbReference type="AlphaFoldDB" id="A0AB32T6U3"/>
<dbReference type="ZFIN" id="ZDB-GENE-070410-27">
    <property type="gene designation" value="sfr1"/>
</dbReference>
<keyword evidence="6" id="KW-0175">Coiled coil</keyword>
<evidence type="ECO:0000256" key="1">
    <source>
        <dbReference type="ARBA" id="ARBA00004123"/>
    </source>
</evidence>
<keyword evidence="9" id="KW-0539">Nucleus</keyword>
<keyword evidence="8" id="KW-0234">DNA repair</keyword>
<dbReference type="GeneID" id="568747"/>
<feature type="compositionally biased region" description="Basic and acidic residues" evidence="11">
    <location>
        <begin position="71"/>
        <end position="103"/>
    </location>
</feature>
<dbReference type="PANTHER" id="PTHR28643">
    <property type="entry name" value="SWI5-DEPENDENT RECOMBINATION DNA REPAIR PROTEIN 1 HOMOLOG"/>
    <property type="match status" value="1"/>
</dbReference>
<evidence type="ECO:0000313" key="13">
    <source>
        <dbReference type="RefSeq" id="XP_068069010.1"/>
    </source>
</evidence>
<evidence type="ECO:0000256" key="4">
    <source>
        <dbReference type="ARBA" id="ARBA00022763"/>
    </source>
</evidence>
<dbReference type="SMR" id="A0AB32T6U3"/>
<dbReference type="Gene3D" id="6.10.140.1020">
    <property type="match status" value="1"/>
</dbReference>
<comment type="subcellular location">
    <subcellularLocation>
        <location evidence="1">Nucleus</location>
    </subcellularLocation>
</comment>
<sequence length="201" mass="23066">METTPIKPTAADETTPSAEQSSNRSSTAKPMSASLREKLKRSRHSFKSPLSVVKRLKIEDDTEPQPSQQGEEEKHGVKDDRDSNVTETDVNRNDMKLQRDSNHTAELPSQQCEALRKAVKERTETLRRLKMVKMYRKKNDLNELQRLTDKWRSCAQSVLYELQRELATGGKQASLSQLIDSFGINDKLLHFDRTEEDFTDT</sequence>
<organism evidence="12 13">
    <name type="scientific">Danio rerio</name>
    <name type="common">Zebrafish</name>
    <name type="synonym">Brachydanio rerio</name>
    <dbReference type="NCBI Taxonomy" id="7955"/>
    <lineage>
        <taxon>Eukaryota</taxon>
        <taxon>Metazoa</taxon>
        <taxon>Chordata</taxon>
        <taxon>Craniata</taxon>
        <taxon>Vertebrata</taxon>
        <taxon>Euteleostomi</taxon>
        <taxon>Actinopterygii</taxon>
        <taxon>Neopterygii</taxon>
        <taxon>Teleostei</taxon>
        <taxon>Ostariophysi</taxon>
        <taxon>Cypriniformes</taxon>
        <taxon>Danionidae</taxon>
        <taxon>Danioninae</taxon>
        <taxon>Danio</taxon>
    </lineage>
</organism>
<evidence type="ECO:0000256" key="11">
    <source>
        <dbReference type="SAM" id="MobiDB-lite"/>
    </source>
</evidence>
<evidence type="ECO:0000313" key="14">
    <source>
        <dbReference type="ZFIN" id="ZDB-GENE-070410-27"/>
    </source>
</evidence>
<evidence type="ECO:0000256" key="8">
    <source>
        <dbReference type="ARBA" id="ARBA00023204"/>
    </source>
</evidence>
<dbReference type="PANTHER" id="PTHR28643:SF1">
    <property type="entry name" value="SWI5-DEPENDENT RECOMBINATION DNA REPAIR PROTEIN 1 HOMOLOG"/>
    <property type="match status" value="1"/>
</dbReference>
<keyword evidence="12" id="KW-1185">Reference proteome</keyword>
<protein>
    <recommendedName>
        <fullName evidence="3">Swi5-dependent recombination DNA repair protein 1 homolog</fullName>
    </recommendedName>
    <alternativeName>
        <fullName evidence="10">Meiosis protein 5 homolog</fullName>
    </alternativeName>
</protein>
<keyword evidence="5" id="KW-0805">Transcription regulation</keyword>
<evidence type="ECO:0000256" key="5">
    <source>
        <dbReference type="ARBA" id="ARBA00023015"/>
    </source>
</evidence>
<dbReference type="RefSeq" id="XP_068069010.1">
    <property type="nucleotide sequence ID" value="XM_068212909.1"/>
</dbReference>
<keyword evidence="4" id="KW-0227">DNA damage</keyword>
<dbReference type="CTD" id="119392"/>
<evidence type="ECO:0000256" key="10">
    <source>
        <dbReference type="ARBA" id="ARBA00033234"/>
    </source>
</evidence>
<feature type="region of interest" description="Disordered" evidence="11">
    <location>
        <begin position="1"/>
        <end position="111"/>
    </location>
</feature>
<dbReference type="GO" id="GO:0003713">
    <property type="term" value="F:transcription coactivator activity"/>
    <property type="evidence" value="ECO:0007669"/>
    <property type="project" value="InterPro"/>
</dbReference>
<evidence type="ECO:0000256" key="2">
    <source>
        <dbReference type="ARBA" id="ARBA00008729"/>
    </source>
</evidence>
<dbReference type="GO" id="GO:0000724">
    <property type="term" value="P:double-strand break repair via homologous recombination"/>
    <property type="evidence" value="ECO:0007669"/>
    <property type="project" value="InterPro"/>
</dbReference>
<name>A0AB32T6U3_DANRE</name>
<dbReference type="Proteomes" id="UP000000437">
    <property type="component" value="Chromosome 13"/>
</dbReference>
<comment type="similarity">
    <text evidence="2">Belongs to the SFR1/MEI5 family.</text>
</comment>
<dbReference type="Pfam" id="PF10376">
    <property type="entry name" value="Mei5"/>
    <property type="match status" value="1"/>
</dbReference>
<feature type="compositionally biased region" description="Polar residues" evidence="11">
    <location>
        <begin position="12"/>
        <end position="29"/>
    </location>
</feature>
<keyword evidence="7" id="KW-0804">Transcription</keyword>
<accession>A0AB32T6U3</accession>
<proteinExistence type="inferred from homology"/>